<protein>
    <submittedName>
        <fullName evidence="5">Flavin monoamine oxidase family protein</fullName>
    </submittedName>
</protein>
<proteinExistence type="inferred from homology"/>
<reference evidence="6" key="1">
    <citation type="journal article" date="2019" name="Int. J. Syst. Evol. Microbiol.">
        <title>The Global Catalogue of Microorganisms (GCM) 10K type strain sequencing project: providing services to taxonomists for standard genome sequencing and annotation.</title>
        <authorList>
            <consortium name="The Broad Institute Genomics Platform"/>
            <consortium name="The Broad Institute Genome Sequencing Center for Infectious Disease"/>
            <person name="Wu L."/>
            <person name="Ma J."/>
        </authorList>
    </citation>
    <scope>NUCLEOTIDE SEQUENCE [LARGE SCALE GENOMIC DNA]</scope>
    <source>
        <strain evidence="6">JCM 6833</strain>
    </source>
</reference>
<dbReference type="PRINTS" id="PR00757">
    <property type="entry name" value="AMINEOXDASEF"/>
</dbReference>
<sequence>MNDTTRTQVVVIGAGFSGLAAAQDLVDHGINVLVLEARDRVGGRTLNVTLPDGKAIEMGGQWVGPGQDVIIELARELGIATYPTYDTGRKILWHRGRARSYRGSIPPAGPVSLADLGQALLRLQRMAKTVDPREPWQAPRAQEWDRQSLGTWMLRNTRTRYARTMLTLWSHSVMAADPDEMSLLHVLTHAAAHRGLIALMSTRGGAQEERIVGGSQGLVQAMADRLGDRVMLNRPVRRVHHTEVAHDGAGQVWAETDTLRIEADRLIVATSPVMAGRLDYSPPLPAGRDLLTQRMGMGSIAKVVTVYPNPFWRDDQLSGQTTSDTGLLACTFDNTPQGSDLGALVGFIAGSNARAFAHMDPAERRRRVLDSMVRLFGPAAADPIDYHEKIWIEDEWARGGYFGIMPPGGWTAVGPHLRKPIGPIHWAGSETAETTFGSMDGAIRAGRRAAKEARSALRSLTETVR</sequence>
<feature type="domain" description="Amine oxidase" evidence="4">
    <location>
        <begin position="16"/>
        <end position="452"/>
    </location>
</feature>
<dbReference type="RefSeq" id="WP_344547084.1">
    <property type="nucleotide sequence ID" value="NZ_BAAATD010000012.1"/>
</dbReference>
<keyword evidence="3" id="KW-0560">Oxidoreductase</keyword>
<evidence type="ECO:0000256" key="1">
    <source>
        <dbReference type="ARBA" id="ARBA00001974"/>
    </source>
</evidence>
<gene>
    <name evidence="5" type="ORF">GCM10010411_73270</name>
</gene>
<dbReference type="PANTHER" id="PTHR43563:SF1">
    <property type="entry name" value="AMINE OXIDASE [FLAVIN-CONTAINING] B"/>
    <property type="match status" value="1"/>
</dbReference>
<comment type="caution">
    <text evidence="5">The sequence shown here is derived from an EMBL/GenBank/DDBJ whole genome shotgun (WGS) entry which is preliminary data.</text>
</comment>
<evidence type="ECO:0000259" key="4">
    <source>
        <dbReference type="Pfam" id="PF01593"/>
    </source>
</evidence>
<evidence type="ECO:0000256" key="2">
    <source>
        <dbReference type="ARBA" id="ARBA00005995"/>
    </source>
</evidence>
<evidence type="ECO:0000256" key="3">
    <source>
        <dbReference type="ARBA" id="ARBA00023002"/>
    </source>
</evidence>
<dbReference type="InterPro" id="IPR001613">
    <property type="entry name" value="Flavin_amine_oxidase"/>
</dbReference>
<dbReference type="Proteomes" id="UP001501509">
    <property type="component" value="Unassembled WGS sequence"/>
</dbReference>
<keyword evidence="6" id="KW-1185">Reference proteome</keyword>
<dbReference type="InterPro" id="IPR002937">
    <property type="entry name" value="Amino_oxidase"/>
</dbReference>
<dbReference type="Gene3D" id="1.10.405.10">
    <property type="entry name" value="Guanine Nucleotide Dissociation Inhibitor, domain 1"/>
    <property type="match status" value="1"/>
</dbReference>
<dbReference type="SUPFAM" id="SSF51905">
    <property type="entry name" value="FAD/NAD(P)-binding domain"/>
    <property type="match status" value="1"/>
</dbReference>
<dbReference type="EMBL" id="BAAATD010000012">
    <property type="protein sequence ID" value="GAA2625804.1"/>
    <property type="molecule type" value="Genomic_DNA"/>
</dbReference>
<comment type="similarity">
    <text evidence="2">Belongs to the flavin monoamine oxidase family.</text>
</comment>
<dbReference type="Gene3D" id="3.50.50.60">
    <property type="entry name" value="FAD/NAD(P)-binding domain"/>
    <property type="match status" value="1"/>
</dbReference>
<dbReference type="InterPro" id="IPR050703">
    <property type="entry name" value="Flavin_MAO"/>
</dbReference>
<evidence type="ECO:0000313" key="5">
    <source>
        <dbReference type="EMBL" id="GAA2625804.1"/>
    </source>
</evidence>
<dbReference type="SUPFAM" id="SSF54373">
    <property type="entry name" value="FAD-linked reductases, C-terminal domain"/>
    <property type="match status" value="1"/>
</dbReference>
<accession>A0ABP6CQ50</accession>
<comment type="cofactor">
    <cofactor evidence="1">
        <name>FAD</name>
        <dbReference type="ChEBI" id="CHEBI:57692"/>
    </cofactor>
</comment>
<dbReference type="Gene3D" id="3.90.660.10">
    <property type="match status" value="1"/>
</dbReference>
<dbReference type="PANTHER" id="PTHR43563">
    <property type="entry name" value="AMINE OXIDASE"/>
    <property type="match status" value="1"/>
</dbReference>
<name>A0ABP6CQ50_9ACTN</name>
<organism evidence="5 6">
    <name type="scientific">Actinomadura fulvescens</name>
    <dbReference type="NCBI Taxonomy" id="46160"/>
    <lineage>
        <taxon>Bacteria</taxon>
        <taxon>Bacillati</taxon>
        <taxon>Actinomycetota</taxon>
        <taxon>Actinomycetes</taxon>
        <taxon>Streptosporangiales</taxon>
        <taxon>Thermomonosporaceae</taxon>
        <taxon>Actinomadura</taxon>
    </lineage>
</organism>
<evidence type="ECO:0000313" key="6">
    <source>
        <dbReference type="Proteomes" id="UP001501509"/>
    </source>
</evidence>
<dbReference type="InterPro" id="IPR036188">
    <property type="entry name" value="FAD/NAD-bd_sf"/>
</dbReference>
<dbReference type="Pfam" id="PF01593">
    <property type="entry name" value="Amino_oxidase"/>
    <property type="match status" value="1"/>
</dbReference>